<proteinExistence type="predicted"/>
<dbReference type="EMBL" id="CP015378">
    <property type="protein sequence ID" value="ANC76546.1"/>
    <property type="molecule type" value="Genomic_DNA"/>
</dbReference>
<sequence>MNKKPSLEKELQQREILMKDEQTNAWFYEDHITAIVNRARKEGAFDDLEGLGKPLKLDEDLTYNPEKRLHKVMKDNNILPSWVKLGQEIDVLKEELKTYTVEFNIKKTVETINQKVFQYNLTCPPSAQRMKINLEDVINK</sequence>
<feature type="domain" description="DnaJ homologue subfamily C member 28 conserved" evidence="1">
    <location>
        <begin position="36"/>
        <end position="96"/>
    </location>
</feature>
<dbReference type="STRING" id="1221500.ABE65_006915"/>
<name>A0A160IL25_9BACL</name>
<evidence type="ECO:0000313" key="3">
    <source>
        <dbReference type="Proteomes" id="UP000076623"/>
    </source>
</evidence>
<dbReference type="RefSeq" id="WP_066392822.1">
    <property type="nucleotide sequence ID" value="NZ_CP015378.1"/>
</dbReference>
<reference evidence="2 3" key="1">
    <citation type="submission" date="2016-04" db="EMBL/GenBank/DDBJ databases">
        <title>Complete genome sequence of Fictibacillus phosphorivorans G25-29, a strain toxic to nematodes.</title>
        <authorList>
            <person name="Zheng Z."/>
        </authorList>
    </citation>
    <scope>NUCLEOTIDE SEQUENCE [LARGE SCALE GENOMIC DNA]</scope>
    <source>
        <strain evidence="2 3">G25-29</strain>
    </source>
</reference>
<dbReference type="KEGG" id="fpn:ABE65_006915"/>
<dbReference type="Pfam" id="PF09350">
    <property type="entry name" value="DJC28_CD"/>
    <property type="match status" value="1"/>
</dbReference>
<protein>
    <submittedName>
        <fullName evidence="2">Enterochelin esterase</fullName>
    </submittedName>
</protein>
<dbReference type="PANTHER" id="PTHR39158">
    <property type="entry name" value="OS08G0560600 PROTEIN"/>
    <property type="match status" value="1"/>
</dbReference>
<dbReference type="AlphaFoldDB" id="A0A160IL25"/>
<accession>A0A160IL25</accession>
<keyword evidence="3" id="KW-1185">Reference proteome</keyword>
<evidence type="ECO:0000259" key="1">
    <source>
        <dbReference type="Pfam" id="PF09350"/>
    </source>
</evidence>
<dbReference type="InterPro" id="IPR018961">
    <property type="entry name" value="DnaJ_homolog_subfam-C_membr-28"/>
</dbReference>
<organism evidence="2 3">
    <name type="scientific">Fictibacillus phosphorivorans</name>
    <dbReference type="NCBI Taxonomy" id="1221500"/>
    <lineage>
        <taxon>Bacteria</taxon>
        <taxon>Bacillati</taxon>
        <taxon>Bacillota</taxon>
        <taxon>Bacilli</taxon>
        <taxon>Bacillales</taxon>
        <taxon>Fictibacillaceae</taxon>
        <taxon>Fictibacillus</taxon>
    </lineage>
</organism>
<dbReference type="Proteomes" id="UP000076623">
    <property type="component" value="Chromosome"/>
</dbReference>
<dbReference type="PANTHER" id="PTHR39158:SF1">
    <property type="entry name" value="DNAJ HOMOLOG SUBFAMILY C MEMBER 28"/>
    <property type="match status" value="1"/>
</dbReference>
<gene>
    <name evidence="2" type="ORF">ABE65_006915</name>
</gene>
<dbReference type="InterPro" id="IPR052573">
    <property type="entry name" value="DnaJ_C_subfamily_28"/>
</dbReference>
<evidence type="ECO:0000313" key="2">
    <source>
        <dbReference type="EMBL" id="ANC76546.1"/>
    </source>
</evidence>